<organism evidence="2 3">
    <name type="scientific">Methanothrix soehngenii</name>
    <name type="common">Methanosaeta concilii</name>
    <dbReference type="NCBI Taxonomy" id="2223"/>
    <lineage>
        <taxon>Archaea</taxon>
        <taxon>Methanobacteriati</taxon>
        <taxon>Methanobacteriota</taxon>
        <taxon>Stenosarchaea group</taxon>
        <taxon>Methanomicrobia</taxon>
        <taxon>Methanotrichales</taxon>
        <taxon>Methanotrichaceae</taxon>
        <taxon>Methanothrix</taxon>
    </lineage>
</organism>
<name>A0A7K4AIU7_METSH</name>
<protein>
    <submittedName>
        <fullName evidence="2">Uncharacterized protein</fullName>
    </submittedName>
</protein>
<feature type="transmembrane region" description="Helical" evidence="1">
    <location>
        <begin position="21"/>
        <end position="42"/>
    </location>
</feature>
<evidence type="ECO:0000313" key="3">
    <source>
        <dbReference type="Proteomes" id="UP000544742"/>
    </source>
</evidence>
<dbReference type="AlphaFoldDB" id="A0A7K4AIU7"/>
<sequence>MIWMGLGVSGQKQQREIAGTAFFISLLAATSLIILFGTALAGTETGEFCPDCPDWTNLDGWYAQKESYENSMLSPSP</sequence>
<evidence type="ECO:0000256" key="1">
    <source>
        <dbReference type="SAM" id="Phobius"/>
    </source>
</evidence>
<gene>
    <name evidence="2" type="ORF">GX426_07320</name>
</gene>
<keyword evidence="1" id="KW-0472">Membrane</keyword>
<evidence type="ECO:0000313" key="2">
    <source>
        <dbReference type="EMBL" id="NLJ22903.1"/>
    </source>
</evidence>
<keyword evidence="1" id="KW-0812">Transmembrane</keyword>
<dbReference type="Proteomes" id="UP000544742">
    <property type="component" value="Unassembled WGS sequence"/>
</dbReference>
<accession>A0A7K4AIU7</accession>
<feature type="non-terminal residue" evidence="2">
    <location>
        <position position="77"/>
    </location>
</feature>
<dbReference type="EMBL" id="JAAYUN010000122">
    <property type="protein sequence ID" value="NLJ22903.1"/>
    <property type="molecule type" value="Genomic_DNA"/>
</dbReference>
<proteinExistence type="predicted"/>
<keyword evidence="1" id="KW-1133">Transmembrane helix</keyword>
<comment type="caution">
    <text evidence="2">The sequence shown here is derived from an EMBL/GenBank/DDBJ whole genome shotgun (WGS) entry which is preliminary data.</text>
</comment>
<reference evidence="2 3" key="1">
    <citation type="journal article" date="2020" name="Biotechnol. Biofuels">
        <title>New insights from the biogas microbiome by comprehensive genome-resolved metagenomics of nearly 1600 species originating from multiple anaerobic digesters.</title>
        <authorList>
            <person name="Campanaro S."/>
            <person name="Treu L."/>
            <person name="Rodriguez-R L.M."/>
            <person name="Kovalovszki A."/>
            <person name="Ziels R.M."/>
            <person name="Maus I."/>
            <person name="Zhu X."/>
            <person name="Kougias P.G."/>
            <person name="Basile A."/>
            <person name="Luo G."/>
            <person name="Schluter A."/>
            <person name="Konstantinidis K.T."/>
            <person name="Angelidaki I."/>
        </authorList>
    </citation>
    <scope>NUCLEOTIDE SEQUENCE [LARGE SCALE GENOMIC DNA]</scope>
    <source>
        <strain evidence="2">AS27yjCOA_157</strain>
    </source>
</reference>